<dbReference type="EMBL" id="FOJG01000002">
    <property type="protein sequence ID" value="SEW51945.1"/>
    <property type="molecule type" value="Genomic_DNA"/>
</dbReference>
<sequence>MKRIVTLCLLFLYFAPPAFAQDSLPKKHYMRPIIWTAPVARNTTINGNALSLITLPWKKADTLQVNGLNLEFNPLTTFASIYAVMGVVLSPFGNKKKVEPFGEMGSPHVFPNDSSGHGAIVRGISLSGGGLMANLDGIGVNGLVSMAPHVRGLEISGIMNLHYDFRGVIIAGLRNKTTTGKGLQIGLINVSKGGQLVQLGLFNRIGKRITPIVNFSFKKQNPPPPVALTTFPLLQKTL</sequence>
<gene>
    <name evidence="2" type="ORF">SAMN04488122_4604</name>
</gene>
<feature type="chain" id="PRO_5011486598" evidence="1">
    <location>
        <begin position="21"/>
        <end position="238"/>
    </location>
</feature>
<dbReference type="OrthoDB" id="660602at2"/>
<organism evidence="2 3">
    <name type="scientific">Chitinophaga arvensicola</name>
    <dbReference type="NCBI Taxonomy" id="29529"/>
    <lineage>
        <taxon>Bacteria</taxon>
        <taxon>Pseudomonadati</taxon>
        <taxon>Bacteroidota</taxon>
        <taxon>Chitinophagia</taxon>
        <taxon>Chitinophagales</taxon>
        <taxon>Chitinophagaceae</taxon>
        <taxon>Chitinophaga</taxon>
    </lineage>
</organism>
<dbReference type="AlphaFoldDB" id="A0A1I0S7X9"/>
<name>A0A1I0S7X9_9BACT</name>
<keyword evidence="3" id="KW-1185">Reference proteome</keyword>
<dbReference type="Proteomes" id="UP000199310">
    <property type="component" value="Unassembled WGS sequence"/>
</dbReference>
<evidence type="ECO:0000256" key="1">
    <source>
        <dbReference type="SAM" id="SignalP"/>
    </source>
</evidence>
<keyword evidence="1" id="KW-0732">Signal</keyword>
<dbReference type="STRING" id="29529.SAMN04488122_4604"/>
<reference evidence="3" key="1">
    <citation type="submission" date="2016-10" db="EMBL/GenBank/DDBJ databases">
        <authorList>
            <person name="Varghese N."/>
            <person name="Submissions S."/>
        </authorList>
    </citation>
    <scope>NUCLEOTIDE SEQUENCE [LARGE SCALE GENOMIC DNA]</scope>
    <source>
        <strain evidence="3">DSM 3695</strain>
    </source>
</reference>
<evidence type="ECO:0000313" key="3">
    <source>
        <dbReference type="Proteomes" id="UP000199310"/>
    </source>
</evidence>
<proteinExistence type="predicted"/>
<feature type="signal peptide" evidence="1">
    <location>
        <begin position="1"/>
        <end position="20"/>
    </location>
</feature>
<dbReference type="RefSeq" id="WP_089898406.1">
    <property type="nucleotide sequence ID" value="NZ_FOJG01000002.1"/>
</dbReference>
<accession>A0A1I0S7X9</accession>
<protein>
    <submittedName>
        <fullName evidence="2">Uncharacterized protein</fullName>
    </submittedName>
</protein>
<evidence type="ECO:0000313" key="2">
    <source>
        <dbReference type="EMBL" id="SEW51945.1"/>
    </source>
</evidence>